<organism evidence="2">
    <name type="scientific">Anopheles funestus</name>
    <name type="common">African malaria mosquito</name>
    <dbReference type="NCBI Taxonomy" id="62324"/>
    <lineage>
        <taxon>Eukaryota</taxon>
        <taxon>Metazoa</taxon>
        <taxon>Ecdysozoa</taxon>
        <taxon>Arthropoda</taxon>
        <taxon>Hexapoda</taxon>
        <taxon>Insecta</taxon>
        <taxon>Pterygota</taxon>
        <taxon>Neoptera</taxon>
        <taxon>Endopterygota</taxon>
        <taxon>Diptera</taxon>
        <taxon>Nematocera</taxon>
        <taxon>Culicoidea</taxon>
        <taxon>Culicidae</taxon>
        <taxon>Anophelinae</taxon>
        <taxon>Anopheles</taxon>
    </lineage>
</organism>
<feature type="transmembrane region" description="Helical" evidence="1">
    <location>
        <begin position="195"/>
        <end position="217"/>
    </location>
</feature>
<accession>A0A182S038</accession>
<name>A0A182S038_ANOFN</name>
<evidence type="ECO:0000313" key="2">
    <source>
        <dbReference type="EnsemblMetazoa" id="AFUN011921-PA"/>
    </source>
</evidence>
<protein>
    <submittedName>
        <fullName evidence="2">Uncharacterized protein</fullName>
    </submittedName>
</protein>
<keyword evidence="1" id="KW-1133">Transmembrane helix</keyword>
<dbReference type="VEuPathDB" id="VectorBase:AFUN011921"/>
<keyword evidence="1" id="KW-0472">Membrane</keyword>
<evidence type="ECO:0000256" key="1">
    <source>
        <dbReference type="SAM" id="Phobius"/>
    </source>
</evidence>
<reference evidence="2" key="1">
    <citation type="submission" date="2020-05" db="UniProtKB">
        <authorList>
            <consortium name="EnsemblMetazoa"/>
        </authorList>
    </citation>
    <scope>IDENTIFICATION</scope>
    <source>
        <strain evidence="2">FUMOZ</strain>
    </source>
</reference>
<keyword evidence="1" id="KW-0812">Transmembrane</keyword>
<dbReference type="AlphaFoldDB" id="A0A182S038"/>
<proteinExistence type="predicted"/>
<sequence>MWRLVPLAHIPGGASSMTLFHNPYQSLNCIYFDFYCRKDTSILGDLYMTPRRKRHLVCPGFSITLEENRWQMELLTNPASKECQTLDRWLSLDIFAYRQNEYIFVYGCRQRDENMPVVIGAWILANINATEEMRTDIMQDTRKLAMKIPGFRDEWWFYPESAEKCQVNETCDYLANCKISPDVQEMEVPLQDSSLTTYLVLVPIAVGLAVLFCYAIYKSLRSIKVSPA</sequence>
<dbReference type="EnsemblMetazoa" id="AFUN011921-RA">
    <property type="protein sequence ID" value="AFUN011921-PA"/>
    <property type="gene ID" value="AFUN011921"/>
</dbReference>